<sequence length="359" mass="41291">MVLPLCCGFNRHLRILWELMRYYLLYFLWCGVSWTTKDRKNQIVSIKMFKPTSKATKNRAVKRRLNLASQSVADKVKELSLTLSNEGATVSLFYPTGLLNITHAALTDLLKWLKTQPNLADLPSDARTLLRTGTSIGIETMGEGKFFYFGITQNLEQCIKGGDQLNEINLQFNVDSLPLYKSSNLLFWPILCKIKYISENNIFPVAIFCGMGKPPLEYYFSKFITELSSLSKGLIIRNKKYGKKIHSFCCDTPTRNFIKNVLGHNSRFGCDKCVVEGEFKKSMTFPNLNAPLQTNEQFKNKIYTHYHKGDTPLACLEIDMVKSFPTDYMHSVCLGTVKKNTLSLERLRKTIWHIKRQFR</sequence>
<reference evidence="1" key="1">
    <citation type="journal article" date="2023" name="Insect Mol. Biol.">
        <title>Genome sequencing provides insights into the evolution of gene families encoding plant cell wall-degrading enzymes in longhorned beetles.</title>
        <authorList>
            <person name="Shin N.R."/>
            <person name="Okamura Y."/>
            <person name="Kirsch R."/>
            <person name="Pauchet Y."/>
        </authorList>
    </citation>
    <scope>NUCLEOTIDE SEQUENCE</scope>
    <source>
        <strain evidence="1">RBIC_L_NR</strain>
    </source>
</reference>
<proteinExistence type="predicted"/>
<dbReference type="AlphaFoldDB" id="A0AAV8WXX7"/>
<dbReference type="Proteomes" id="UP001162156">
    <property type="component" value="Unassembled WGS sequence"/>
</dbReference>
<organism evidence="1 2">
    <name type="scientific">Rhamnusium bicolor</name>
    <dbReference type="NCBI Taxonomy" id="1586634"/>
    <lineage>
        <taxon>Eukaryota</taxon>
        <taxon>Metazoa</taxon>
        <taxon>Ecdysozoa</taxon>
        <taxon>Arthropoda</taxon>
        <taxon>Hexapoda</taxon>
        <taxon>Insecta</taxon>
        <taxon>Pterygota</taxon>
        <taxon>Neoptera</taxon>
        <taxon>Endopterygota</taxon>
        <taxon>Coleoptera</taxon>
        <taxon>Polyphaga</taxon>
        <taxon>Cucujiformia</taxon>
        <taxon>Chrysomeloidea</taxon>
        <taxon>Cerambycidae</taxon>
        <taxon>Lepturinae</taxon>
        <taxon>Rhagiini</taxon>
        <taxon>Rhamnusium</taxon>
    </lineage>
</organism>
<accession>A0AAV8WXX7</accession>
<dbReference type="EMBL" id="JANEYF010004387">
    <property type="protein sequence ID" value="KAJ8931363.1"/>
    <property type="molecule type" value="Genomic_DNA"/>
</dbReference>
<evidence type="ECO:0000313" key="2">
    <source>
        <dbReference type="Proteomes" id="UP001162156"/>
    </source>
</evidence>
<protein>
    <submittedName>
        <fullName evidence="1">Uncharacterized protein</fullName>
    </submittedName>
</protein>
<dbReference type="PANTHER" id="PTHR33053">
    <property type="entry name" value="PROTEIN, PUTATIVE-RELATED"/>
    <property type="match status" value="1"/>
</dbReference>
<name>A0AAV8WXX7_9CUCU</name>
<comment type="caution">
    <text evidence="1">The sequence shown here is derived from an EMBL/GenBank/DDBJ whole genome shotgun (WGS) entry which is preliminary data.</text>
</comment>
<evidence type="ECO:0000313" key="1">
    <source>
        <dbReference type="EMBL" id="KAJ8931363.1"/>
    </source>
</evidence>
<gene>
    <name evidence="1" type="ORF">NQ314_015730</name>
</gene>
<keyword evidence="2" id="KW-1185">Reference proteome</keyword>